<evidence type="ECO:0000259" key="14">
    <source>
        <dbReference type="Pfam" id="PF01467"/>
    </source>
</evidence>
<keyword evidence="5" id="KW-0548">Nucleotidyltransferase</keyword>
<dbReference type="GO" id="GO:0006646">
    <property type="term" value="P:phosphatidylethanolamine biosynthetic process"/>
    <property type="evidence" value="ECO:0007669"/>
    <property type="project" value="UniProtKB-UniPathway"/>
</dbReference>
<dbReference type="InterPro" id="IPR044608">
    <property type="entry name" value="Ect1/PCYT2"/>
</dbReference>
<dbReference type="Gene3D" id="3.40.50.620">
    <property type="entry name" value="HUPs"/>
    <property type="match status" value="2"/>
</dbReference>
<dbReference type="EC" id="2.7.7.14" evidence="10"/>
<dbReference type="EMBL" id="SPLM01000108">
    <property type="protein sequence ID" value="TMW60078.1"/>
    <property type="molecule type" value="Genomic_DNA"/>
</dbReference>
<keyword evidence="12" id="KW-0175">Coiled coil</keyword>
<dbReference type="PANTHER" id="PTHR45780">
    <property type="entry name" value="ETHANOLAMINE-PHOSPHATE CYTIDYLYLTRANSFERASE"/>
    <property type="match status" value="1"/>
</dbReference>
<keyword evidence="4" id="KW-0808">Transferase</keyword>
<accession>A0A8K1CBR3</accession>
<name>A0A8K1CBR3_PYTOL</name>
<evidence type="ECO:0000313" key="16">
    <source>
        <dbReference type="Proteomes" id="UP000794436"/>
    </source>
</evidence>
<dbReference type="InterPro" id="IPR004821">
    <property type="entry name" value="Cyt_trans-like"/>
</dbReference>
<dbReference type="GO" id="GO:0005737">
    <property type="term" value="C:cytoplasm"/>
    <property type="evidence" value="ECO:0007669"/>
    <property type="project" value="TreeGrafter"/>
</dbReference>
<dbReference type="SUPFAM" id="SSF52374">
    <property type="entry name" value="Nucleotidylyl transferase"/>
    <property type="match status" value="2"/>
</dbReference>
<evidence type="ECO:0000256" key="13">
    <source>
        <dbReference type="SAM" id="Phobius"/>
    </source>
</evidence>
<feature type="domain" description="Cytidyltransferase-like" evidence="14">
    <location>
        <begin position="307"/>
        <end position="420"/>
    </location>
</feature>
<protein>
    <recommendedName>
        <fullName evidence="10">ethanolamine-phosphate cytidylyltransferase</fullName>
        <ecNumber evidence="10">2.7.7.14</ecNumber>
    </recommendedName>
    <alternativeName>
        <fullName evidence="11">CTP:phosphoethanolamine cytidylyltransferase</fullName>
    </alternativeName>
</protein>
<evidence type="ECO:0000256" key="7">
    <source>
        <dbReference type="ARBA" id="ARBA00023209"/>
    </source>
</evidence>
<keyword evidence="6" id="KW-0443">Lipid metabolism</keyword>
<comment type="pathway">
    <text evidence="9">Phospholipid metabolism; phosphatidylethanolamine biosynthesis; phosphatidylethanolamine from ethanolamine: step 2/3.</text>
</comment>
<keyword evidence="13" id="KW-1133">Transmembrane helix</keyword>
<feature type="transmembrane region" description="Helical" evidence="13">
    <location>
        <begin position="49"/>
        <end position="67"/>
    </location>
</feature>
<feature type="coiled-coil region" evidence="12">
    <location>
        <begin position="68"/>
        <end position="102"/>
    </location>
</feature>
<keyword evidence="8" id="KW-1208">Phospholipid metabolism</keyword>
<keyword evidence="13" id="KW-0812">Transmembrane</keyword>
<dbReference type="Proteomes" id="UP000794436">
    <property type="component" value="Unassembled WGS sequence"/>
</dbReference>
<sequence length="471" mass="53858">MLSEDVARQVVGYVHDVLHSEKADEIMAQIHEVFRRVGFPKPYPDAERLAIAVATGLFTLIAYFVLFGKRHRRRRKALQEDLNKAYEKVQELQEKLAEMEEEEDGGKPKNQIRIWMDGAFDMMHYGHMNAFRQAKSLGTYLVVGVNDDESITACKGAPPVMNNEERIASVVGCKFVNEVEPHCPYIMNEEYLKRMIKKHNIDYVVHGDDPCIVDGKDVYETAQKLGKYRTIPRTEGVSTSDILGRMLVMHKTHHTYEGYGNGQLSSKVASNDKAAYERPSKFLTTNRMLRLFSAGNREPKKADKIVYVDGAFDMFHSGHVEFLKLAKAQGTYLVVGVHNDSIVNAHRGLNYPIMNLHERVLSVLGCKYVDDVLIDAPWHITKEMIASLNVSVVVHGTHRDRDHLKDFSLDEHYKAAKEAGIFKLITSPSKLDVNDIVARINDNRERFEKKFVSKMKAEEEYYADRYDTTRK</sequence>
<evidence type="ECO:0000256" key="10">
    <source>
        <dbReference type="ARBA" id="ARBA00024221"/>
    </source>
</evidence>
<keyword evidence="13" id="KW-0472">Membrane</keyword>
<evidence type="ECO:0000256" key="4">
    <source>
        <dbReference type="ARBA" id="ARBA00022679"/>
    </source>
</evidence>
<comment type="caution">
    <text evidence="15">The sequence shown here is derived from an EMBL/GenBank/DDBJ whole genome shotgun (WGS) entry which is preliminary data.</text>
</comment>
<evidence type="ECO:0000256" key="8">
    <source>
        <dbReference type="ARBA" id="ARBA00023264"/>
    </source>
</evidence>
<gene>
    <name evidence="15" type="ORF">Poli38472_000120</name>
</gene>
<evidence type="ECO:0000256" key="3">
    <source>
        <dbReference type="ARBA" id="ARBA00022516"/>
    </source>
</evidence>
<keyword evidence="16" id="KW-1185">Reference proteome</keyword>
<dbReference type="Pfam" id="PF01467">
    <property type="entry name" value="CTP_transf_like"/>
    <property type="match status" value="2"/>
</dbReference>
<dbReference type="OrthoDB" id="40021at2759"/>
<reference evidence="15" key="1">
    <citation type="submission" date="2019-03" db="EMBL/GenBank/DDBJ databases">
        <title>Long read genome sequence of the mycoparasitic Pythium oligandrum ATCC 38472 isolated from sugarbeet rhizosphere.</title>
        <authorList>
            <person name="Gaulin E."/>
        </authorList>
    </citation>
    <scope>NUCLEOTIDE SEQUENCE</scope>
    <source>
        <strain evidence="15">ATCC 38472_TT</strain>
    </source>
</reference>
<feature type="domain" description="Cytidyltransferase-like" evidence="14">
    <location>
        <begin position="116"/>
        <end position="243"/>
    </location>
</feature>
<organism evidence="15 16">
    <name type="scientific">Pythium oligandrum</name>
    <name type="common">Mycoparasitic fungus</name>
    <dbReference type="NCBI Taxonomy" id="41045"/>
    <lineage>
        <taxon>Eukaryota</taxon>
        <taxon>Sar</taxon>
        <taxon>Stramenopiles</taxon>
        <taxon>Oomycota</taxon>
        <taxon>Peronosporomycetes</taxon>
        <taxon>Pythiales</taxon>
        <taxon>Pythiaceae</taxon>
        <taxon>Pythium</taxon>
    </lineage>
</organism>
<evidence type="ECO:0000256" key="12">
    <source>
        <dbReference type="SAM" id="Coils"/>
    </source>
</evidence>
<dbReference type="AlphaFoldDB" id="A0A8K1CBR3"/>
<proteinExistence type="inferred from homology"/>
<evidence type="ECO:0000256" key="9">
    <source>
        <dbReference type="ARBA" id="ARBA00024191"/>
    </source>
</evidence>
<evidence type="ECO:0000256" key="2">
    <source>
        <dbReference type="ARBA" id="ARBA00010101"/>
    </source>
</evidence>
<dbReference type="UniPathway" id="UPA00558">
    <property type="reaction ID" value="UER00742"/>
</dbReference>
<keyword evidence="3" id="KW-0444">Lipid biosynthesis</keyword>
<dbReference type="InterPro" id="IPR014729">
    <property type="entry name" value="Rossmann-like_a/b/a_fold"/>
</dbReference>
<dbReference type="NCBIfam" id="TIGR00125">
    <property type="entry name" value="cyt_tran_rel"/>
    <property type="match status" value="2"/>
</dbReference>
<dbReference type="GO" id="GO:0004306">
    <property type="term" value="F:ethanolamine-phosphate cytidylyltransferase activity"/>
    <property type="evidence" value="ECO:0007669"/>
    <property type="project" value="UniProtKB-EC"/>
</dbReference>
<evidence type="ECO:0000256" key="1">
    <source>
        <dbReference type="ARBA" id="ARBA00005189"/>
    </source>
</evidence>
<evidence type="ECO:0000256" key="5">
    <source>
        <dbReference type="ARBA" id="ARBA00022695"/>
    </source>
</evidence>
<keyword evidence="7" id="KW-0594">Phospholipid biosynthesis</keyword>
<evidence type="ECO:0000256" key="6">
    <source>
        <dbReference type="ARBA" id="ARBA00023098"/>
    </source>
</evidence>
<comment type="similarity">
    <text evidence="2">Belongs to the cytidylyltransferase family.</text>
</comment>
<evidence type="ECO:0000256" key="11">
    <source>
        <dbReference type="ARBA" id="ARBA00031473"/>
    </source>
</evidence>
<dbReference type="PANTHER" id="PTHR45780:SF2">
    <property type="entry name" value="ETHANOLAMINE-PHOSPHATE CYTIDYLYLTRANSFERASE"/>
    <property type="match status" value="1"/>
</dbReference>
<comment type="pathway">
    <text evidence="1">Lipid metabolism.</text>
</comment>
<evidence type="ECO:0000313" key="15">
    <source>
        <dbReference type="EMBL" id="TMW60078.1"/>
    </source>
</evidence>